<accession>A0ABQ6R7R1</accession>
<sequence length="82" mass="9400">MNQEYDLSRSSMPHNRLNRLNTKKARKKKKLGSILTETVLTIAAWEAGKAMADYYITCTKADAVDGPKDYVSENHLRPRFLK</sequence>
<dbReference type="Proteomes" id="UP000295735">
    <property type="component" value="Unassembled WGS sequence"/>
</dbReference>
<evidence type="ECO:0000313" key="1">
    <source>
        <dbReference type="EMBL" id="KAA1039139.1"/>
    </source>
</evidence>
<protein>
    <submittedName>
        <fullName evidence="1">Uncharacterized protein</fullName>
    </submittedName>
</protein>
<dbReference type="EMBL" id="SCWC02000005">
    <property type="protein sequence ID" value="KAA1039139.1"/>
    <property type="molecule type" value="Genomic_DNA"/>
</dbReference>
<dbReference type="RefSeq" id="WP_149459398.1">
    <property type="nucleotide sequence ID" value="NZ_SCWC02000005.1"/>
</dbReference>
<reference evidence="1 2" key="1">
    <citation type="submission" date="2019-09" db="EMBL/GenBank/DDBJ databases">
        <authorList>
            <person name="Mazhar S."/>
            <person name="Altermann E."/>
            <person name="Hill C."/>
            <person name="Mcauliffe O."/>
        </authorList>
    </citation>
    <scope>NUCLEOTIDE SEQUENCE [LARGE SCALE GENOMIC DNA]</scope>
    <source>
        <strain evidence="1 2">ATCC 51831</strain>
    </source>
</reference>
<name>A0ABQ6R7R1_9STAP</name>
<organism evidence="1 2">
    <name type="scientific">Macrococcus equipercicus</name>
    <dbReference type="NCBI Taxonomy" id="69967"/>
    <lineage>
        <taxon>Bacteria</taxon>
        <taxon>Bacillati</taxon>
        <taxon>Bacillota</taxon>
        <taxon>Bacilli</taxon>
        <taxon>Bacillales</taxon>
        <taxon>Staphylococcaceae</taxon>
        <taxon>Macrococcus</taxon>
    </lineage>
</organism>
<gene>
    <name evidence="1" type="ORF">ERX35_007955</name>
</gene>
<evidence type="ECO:0000313" key="2">
    <source>
        <dbReference type="Proteomes" id="UP000295735"/>
    </source>
</evidence>
<keyword evidence="2" id="KW-1185">Reference proteome</keyword>
<comment type="caution">
    <text evidence="1">The sequence shown here is derived from an EMBL/GenBank/DDBJ whole genome shotgun (WGS) entry which is preliminary data.</text>
</comment>
<proteinExistence type="predicted"/>